<gene>
    <name evidence="6" type="ORF">IAB70_04575</name>
</gene>
<evidence type="ECO:0000256" key="1">
    <source>
        <dbReference type="ARBA" id="ARBA00005417"/>
    </source>
</evidence>
<dbReference type="PANTHER" id="PTHR43335">
    <property type="entry name" value="ABC TRANSPORTER, ATP-BINDING PROTEIN"/>
    <property type="match status" value="1"/>
</dbReference>
<dbReference type="InterPro" id="IPR027417">
    <property type="entry name" value="P-loop_NTPase"/>
</dbReference>
<evidence type="ECO:0000313" key="7">
    <source>
        <dbReference type="Proteomes" id="UP000824093"/>
    </source>
</evidence>
<keyword evidence="2" id="KW-0813">Transport</keyword>
<evidence type="ECO:0000259" key="5">
    <source>
        <dbReference type="PROSITE" id="PS50893"/>
    </source>
</evidence>
<dbReference type="Gene3D" id="3.40.50.300">
    <property type="entry name" value="P-loop containing nucleotide triphosphate hydrolases"/>
    <property type="match status" value="1"/>
</dbReference>
<dbReference type="GO" id="GO:0016887">
    <property type="term" value="F:ATP hydrolysis activity"/>
    <property type="evidence" value="ECO:0007669"/>
    <property type="project" value="InterPro"/>
</dbReference>
<evidence type="ECO:0000256" key="4">
    <source>
        <dbReference type="ARBA" id="ARBA00022840"/>
    </source>
</evidence>
<dbReference type="GO" id="GO:0005524">
    <property type="term" value="F:ATP binding"/>
    <property type="evidence" value="ECO:0007669"/>
    <property type="project" value="UniProtKB-KW"/>
</dbReference>
<dbReference type="EMBL" id="DVNH01000029">
    <property type="protein sequence ID" value="HIU51877.1"/>
    <property type="molecule type" value="Genomic_DNA"/>
</dbReference>
<dbReference type="InterPro" id="IPR003593">
    <property type="entry name" value="AAA+_ATPase"/>
</dbReference>
<dbReference type="PROSITE" id="PS50893">
    <property type="entry name" value="ABC_TRANSPORTER_2"/>
    <property type="match status" value="1"/>
</dbReference>
<feature type="domain" description="ABC transporter" evidence="5">
    <location>
        <begin position="2"/>
        <end position="231"/>
    </location>
</feature>
<evidence type="ECO:0000256" key="3">
    <source>
        <dbReference type="ARBA" id="ARBA00022741"/>
    </source>
</evidence>
<name>A0A9D1S9V9_9FIRM</name>
<comment type="caution">
    <text evidence="6">The sequence shown here is derived from an EMBL/GenBank/DDBJ whole genome shotgun (WGS) entry which is preliminary data.</text>
</comment>
<comment type="similarity">
    <text evidence="1">Belongs to the ABC transporter superfamily.</text>
</comment>
<dbReference type="Pfam" id="PF00005">
    <property type="entry name" value="ABC_tran"/>
    <property type="match status" value="1"/>
</dbReference>
<dbReference type="SUPFAM" id="SSF52540">
    <property type="entry name" value="P-loop containing nucleoside triphosphate hydrolases"/>
    <property type="match status" value="1"/>
</dbReference>
<organism evidence="6 7">
    <name type="scientific">Candidatus Merdicola faecigallinarum</name>
    <dbReference type="NCBI Taxonomy" id="2840862"/>
    <lineage>
        <taxon>Bacteria</taxon>
        <taxon>Bacillati</taxon>
        <taxon>Bacillota</taxon>
        <taxon>Clostridia</taxon>
        <taxon>Candidatus Merdicola</taxon>
    </lineage>
</organism>
<protein>
    <submittedName>
        <fullName evidence="6">ABC transporter ATP-binding protein</fullName>
    </submittedName>
</protein>
<proteinExistence type="inferred from homology"/>
<dbReference type="AlphaFoldDB" id="A0A9D1S9V9"/>
<reference evidence="6" key="2">
    <citation type="journal article" date="2021" name="PeerJ">
        <title>Extensive microbial diversity within the chicken gut microbiome revealed by metagenomics and culture.</title>
        <authorList>
            <person name="Gilroy R."/>
            <person name="Ravi A."/>
            <person name="Getino M."/>
            <person name="Pursley I."/>
            <person name="Horton D.L."/>
            <person name="Alikhan N.F."/>
            <person name="Baker D."/>
            <person name="Gharbi K."/>
            <person name="Hall N."/>
            <person name="Watson M."/>
            <person name="Adriaenssens E.M."/>
            <person name="Foster-Nyarko E."/>
            <person name="Jarju S."/>
            <person name="Secka A."/>
            <person name="Antonio M."/>
            <person name="Oren A."/>
            <person name="Chaudhuri R.R."/>
            <person name="La Ragione R."/>
            <person name="Hildebrand F."/>
            <person name="Pallen M.J."/>
        </authorList>
    </citation>
    <scope>NUCLEOTIDE SEQUENCE</scope>
    <source>
        <strain evidence="6">CHK195-15760</strain>
    </source>
</reference>
<evidence type="ECO:0000256" key="2">
    <source>
        <dbReference type="ARBA" id="ARBA00022448"/>
    </source>
</evidence>
<dbReference type="SMART" id="SM00382">
    <property type="entry name" value="AAA"/>
    <property type="match status" value="1"/>
</dbReference>
<accession>A0A9D1S9V9</accession>
<dbReference type="CDD" id="cd03230">
    <property type="entry name" value="ABC_DR_subfamily_A"/>
    <property type="match status" value="1"/>
</dbReference>
<evidence type="ECO:0000313" key="6">
    <source>
        <dbReference type="EMBL" id="HIU51877.1"/>
    </source>
</evidence>
<keyword evidence="3" id="KW-0547">Nucleotide-binding</keyword>
<dbReference type="PANTHER" id="PTHR43335:SF4">
    <property type="entry name" value="ABC TRANSPORTER, ATP-BINDING PROTEIN"/>
    <property type="match status" value="1"/>
</dbReference>
<keyword evidence="4 6" id="KW-0067">ATP-binding</keyword>
<sequence length="322" mass="36398">MIRVKNVSKKYGSFKAVDHLSFEIEDGEIVGLLGPNGAGKSTTMNMLTGYIEPTEGEIIIDDVDILKKPKKVKKQIGYMPENVPLYKDMTPREFVSYLAELRKVPRKVRKDEVDKVLSETGIIEVSNKLIRNLSRGYKQRVSLAGALVGNPKILILDEPTVGLDPKQISEIRTLIKSLGKKHTLIISSHILSEISQLCEKVIIMKEGKMIAIDTPDHLEEKVQKDHSVVVTVEDPENLIASIKEDFSSIKEISLMKENDDHTKQYLISSNDKEDLRKIIFSYCAKKGITIFELSKSQVTLEDAFLNILSEEDQNDESERREN</sequence>
<dbReference type="Proteomes" id="UP000824093">
    <property type="component" value="Unassembled WGS sequence"/>
</dbReference>
<reference evidence="6" key="1">
    <citation type="submission" date="2020-10" db="EMBL/GenBank/DDBJ databases">
        <authorList>
            <person name="Gilroy R."/>
        </authorList>
    </citation>
    <scope>NUCLEOTIDE SEQUENCE</scope>
    <source>
        <strain evidence="6">CHK195-15760</strain>
    </source>
</reference>
<dbReference type="InterPro" id="IPR003439">
    <property type="entry name" value="ABC_transporter-like_ATP-bd"/>
</dbReference>